<keyword evidence="6" id="KW-0067">ATP-binding</keyword>
<dbReference type="GO" id="GO:0016887">
    <property type="term" value="F:ATP hydrolysis activity"/>
    <property type="evidence" value="ECO:0007669"/>
    <property type="project" value="InterPro"/>
</dbReference>
<feature type="domain" description="ABC transporter" evidence="10">
    <location>
        <begin position="1474"/>
        <end position="1704"/>
    </location>
</feature>
<dbReference type="EMBL" id="CAJFCJ010000002">
    <property type="protein sequence ID" value="CAD5112605.1"/>
    <property type="molecule type" value="Genomic_DNA"/>
</dbReference>
<reference evidence="11 12" key="1">
    <citation type="submission" date="2020-08" db="EMBL/GenBank/DDBJ databases">
        <authorList>
            <person name="Hejnol A."/>
        </authorList>
    </citation>
    <scope>NUCLEOTIDE SEQUENCE [LARGE SCALE GENOMIC DNA]</scope>
</reference>
<evidence type="ECO:0000256" key="5">
    <source>
        <dbReference type="ARBA" id="ARBA00022741"/>
    </source>
</evidence>
<feature type="transmembrane region" description="Helical" evidence="9">
    <location>
        <begin position="1402"/>
        <end position="1419"/>
    </location>
</feature>
<evidence type="ECO:0000313" key="12">
    <source>
        <dbReference type="Proteomes" id="UP000549394"/>
    </source>
</evidence>
<dbReference type="PANTHER" id="PTHR19229">
    <property type="entry name" value="ATP-BINDING CASSETTE TRANSPORTER SUBFAMILY A ABCA"/>
    <property type="match status" value="1"/>
</dbReference>
<feature type="transmembrane region" description="Helical" evidence="9">
    <location>
        <begin position="1229"/>
        <end position="1248"/>
    </location>
</feature>
<evidence type="ECO:0000256" key="2">
    <source>
        <dbReference type="ARBA" id="ARBA00022448"/>
    </source>
</evidence>
<evidence type="ECO:0000256" key="4">
    <source>
        <dbReference type="ARBA" id="ARBA00022737"/>
    </source>
</evidence>
<sequence length="1821" mass="204630">MQCCVISVIFCVRKLSIVQFTPHSLDISVEMALNQFLLLLWKNWLLQSRKIVLTLFQIGLPTVFALILVLIRPRVTLDIYPEDTSFYQIPSTVFILPFQYRALSCCLKDKIHLAYSPENDITTRIMNRFKETHWSGEEFIDVIPFKNESMLEAYFRNIQADNSPPGERFNCSFYPIIPPEIEQICDLWSNQSIPIKMGGIVFKNVVDEIPKQVEYKIRFPAKHLIIRQNRGDFFSATDWLTTFIFPRFRLAGPRSRYNIYGGAPNYIRTGFSGVQIALDKAIALEKTSNTDNLPIAKFRRMSYPPHIRDFFIQVIQRQLPFIIMLSLIITAANVVQDLVLEKEKRLRESMKLMGLKTWVHWLSWFVKYLSFILISIAIMTILYCVKFSSKGAIIRFADPSLIFVFLLLYSIATIMFCFAVSCAFSKASSGAAAGAVLFLASYVPYFFFQNQYETLSNGVKFGTSIFHNVAMAFGCMQIALFEGTGVGLKWNNFHKPYSVDDSFTMLHVFVMLIADSIFYGLITWYLDNVVPGEYGIPRPLYFPFTKSYWCGKKVRHMDVEEIDTADLDSESFEKLPVGAISGICLRNLRKEFGSGPSKKIAVQGTTIDMLEGQITALLGHNGAGKTTTMSMLTGFLQPSSGTAYINGLDIRTDLEEVRKTLGLCPQHDILFDNLTVKEHLEFFAKLKGCEAKDVKSEVDRMIEVLKLHDKRNYKAGGLSGGQKRKLSVGIALIGGSKIVILDEPTSGMDPEARRQTWDILQSEREGRTMILSTHFMDEADLLGDRIAIMAHGKVQCYGTSLFLKKKYGVGYHMVIVKSKNCDVNILTEVVCKHVPEAAIESNISSELSYVLPQESSSAFEGLFSELEADKIKLGISSFGASVTTMEEVFLKVGESVDSTLEEKMISQAPDTKNGLTYHNYENPVFEKDQDLELKGPIGPQYKKVYPAGGKKIDFNEGSKSPQLPWSISKKNSGGKLVLQQVRTMLWKRFIHSLRNKLVSVTQLAVPLFFTIIPCIVLRTLPGPREGPALNLSLSMYDSPITTVYSNYSANNQIMPRLLENFKNYANEYGSIREPGSEKYNGSNRYIVEQAKNSLSLYKNNYQVAIDGRQTYFELLFNGESYHSVGTAFSVLGNAVQRMLISPEHGVKATNHPLPRDTNEQVEDELRSSAALGMIIAFNVMFGMAFLVGTFAIFLIKERAVKSKHLQFVSGVNSFSFWSATFFYDLINYAIPSILLIPVFVAFNIKALVAGTNLAWLFLIDMLYGWAILPFIYFTSSIFTVPSSGYVWLTVLNIFTGTLAVLAVLILRIPDLNTGTIADVLEWVFHIILPNFNFGRALQNLYINADNRRICDRPEIESFCNSMIEIMNSTNPCCFQTERCGNFCAHWTKNPADWSSPGIGKSLIFLSIQGLLFTMLVFIIDSGTARRAVSAFVSSSRAMMASQFDDDSMIDEDVQEEKLRIKSTPMDTLAKTDTIVLSDVVKFYGNFRAVEGLNVGIPGGECFGLLGVNGAGKTTTFKMLTGDESLSGGKAFIETYNVASEIKQVQQRVGYCPQFDALIDQMTVKETLEMYARLRGVREEELKQVVQSLIQGLLLEEYTDKQAGQLSGGNKRKLSTAMALVGDPPVILLDEPTTGMDPVARRLLWQTLNKVRDAGKTLVLTSHSMEECEALCTRLAIMVNGQFKCLGTTQHLKTRFGEGYTLVAKLSGSTEEEVAERMQEMQNFVESSFEGATLKDKHHGLVYYQLKSRGVSWASLFGTIEKNRERLHIDDYSVSQTTLEQVFINFARTQKPPTIDKSNIGVQCTRCCSYILCCRCCCKDDA</sequence>
<dbReference type="PANTHER" id="PTHR19229:SF250">
    <property type="entry name" value="ABC TRANSPORTER DOMAIN-CONTAINING PROTEIN-RELATED"/>
    <property type="match status" value="1"/>
</dbReference>
<feature type="transmembrane region" description="Helical" evidence="9">
    <location>
        <begin position="319"/>
        <end position="340"/>
    </location>
</feature>
<accession>A0A7I8VBL6</accession>
<dbReference type="FunFam" id="3.40.50.300:FF:000327">
    <property type="entry name" value="ATP-binding cassette sub-family A member 3"/>
    <property type="match status" value="1"/>
</dbReference>
<feature type="transmembrane region" description="Helical" evidence="9">
    <location>
        <begin position="51"/>
        <end position="71"/>
    </location>
</feature>
<dbReference type="Gene3D" id="3.40.50.300">
    <property type="entry name" value="P-loop containing nucleotide triphosphate hydrolases"/>
    <property type="match status" value="2"/>
</dbReference>
<dbReference type="InterPro" id="IPR056264">
    <property type="entry name" value="R2_ABCA1-4-like"/>
</dbReference>
<feature type="transmembrane region" description="Helical" evidence="9">
    <location>
        <begin position="1255"/>
        <end position="1273"/>
    </location>
</feature>
<feature type="transmembrane region" description="Helical" evidence="9">
    <location>
        <begin position="361"/>
        <end position="382"/>
    </location>
</feature>
<keyword evidence="7 9" id="KW-1133">Transmembrane helix</keyword>
<dbReference type="PROSITE" id="PS00211">
    <property type="entry name" value="ABC_TRANSPORTER_1"/>
    <property type="match status" value="1"/>
</dbReference>
<dbReference type="InterPro" id="IPR026082">
    <property type="entry name" value="ABCA"/>
</dbReference>
<dbReference type="PROSITE" id="PS50893">
    <property type="entry name" value="ABC_TRANSPORTER_2"/>
    <property type="match status" value="2"/>
</dbReference>
<dbReference type="InterPro" id="IPR027417">
    <property type="entry name" value="P-loop_NTPase"/>
</dbReference>
<dbReference type="GO" id="GO:0005524">
    <property type="term" value="F:ATP binding"/>
    <property type="evidence" value="ECO:0007669"/>
    <property type="project" value="UniProtKB-KW"/>
</dbReference>
<dbReference type="GO" id="GO:0140359">
    <property type="term" value="F:ABC-type transporter activity"/>
    <property type="evidence" value="ECO:0007669"/>
    <property type="project" value="InterPro"/>
</dbReference>
<feature type="transmembrane region" description="Helical" evidence="9">
    <location>
        <begin position="431"/>
        <end position="448"/>
    </location>
</feature>
<keyword evidence="3 9" id="KW-0812">Transmembrane</keyword>
<dbReference type="Proteomes" id="UP000549394">
    <property type="component" value="Unassembled WGS sequence"/>
</dbReference>
<feature type="transmembrane region" description="Helical" evidence="9">
    <location>
        <begin position="1207"/>
        <end position="1223"/>
    </location>
</feature>
<dbReference type="Pfam" id="PF00005">
    <property type="entry name" value="ABC_tran"/>
    <property type="match status" value="2"/>
</dbReference>
<proteinExistence type="predicted"/>
<dbReference type="CDD" id="cd03263">
    <property type="entry name" value="ABC_subfamily_A"/>
    <property type="match status" value="2"/>
</dbReference>
<evidence type="ECO:0000259" key="10">
    <source>
        <dbReference type="PROSITE" id="PS50893"/>
    </source>
</evidence>
<feature type="transmembrane region" description="Helical" evidence="9">
    <location>
        <begin position="503"/>
        <end position="526"/>
    </location>
</feature>
<keyword evidence="2" id="KW-0813">Transport</keyword>
<comment type="subcellular location">
    <subcellularLocation>
        <location evidence="1">Membrane</location>
        <topology evidence="1">Multi-pass membrane protein</topology>
    </subcellularLocation>
</comment>
<keyword evidence="4" id="KW-0677">Repeat</keyword>
<comment type="caution">
    <text evidence="11">The sequence shown here is derived from an EMBL/GenBank/DDBJ whole genome shotgun (WGS) entry which is preliminary data.</text>
</comment>
<evidence type="ECO:0000256" key="8">
    <source>
        <dbReference type="ARBA" id="ARBA00023136"/>
    </source>
</evidence>
<feature type="domain" description="ABC transporter" evidence="10">
    <location>
        <begin position="583"/>
        <end position="816"/>
    </location>
</feature>
<gene>
    <name evidence="11" type="ORF">DGYR_LOCUS1715</name>
</gene>
<dbReference type="InterPro" id="IPR003593">
    <property type="entry name" value="AAA+_ATPase"/>
</dbReference>
<feature type="transmembrane region" description="Helical" evidence="9">
    <location>
        <begin position="1285"/>
        <end position="1306"/>
    </location>
</feature>
<evidence type="ECO:0000256" key="9">
    <source>
        <dbReference type="SAM" id="Phobius"/>
    </source>
</evidence>
<evidence type="ECO:0000256" key="1">
    <source>
        <dbReference type="ARBA" id="ARBA00004141"/>
    </source>
</evidence>
<dbReference type="Pfam" id="PF23321">
    <property type="entry name" value="R1_ABCA1"/>
    <property type="match status" value="1"/>
</dbReference>
<dbReference type="SUPFAM" id="SSF52540">
    <property type="entry name" value="P-loop containing nucleoside triphosphate hydrolases"/>
    <property type="match status" value="2"/>
</dbReference>
<dbReference type="Pfam" id="PF12698">
    <property type="entry name" value="ABC2_membrane_3"/>
    <property type="match status" value="2"/>
</dbReference>
<dbReference type="GO" id="GO:0016020">
    <property type="term" value="C:membrane"/>
    <property type="evidence" value="ECO:0007669"/>
    <property type="project" value="UniProtKB-SubCell"/>
</dbReference>
<dbReference type="InterPro" id="IPR003439">
    <property type="entry name" value="ABC_transporter-like_ATP-bd"/>
</dbReference>
<feature type="transmembrane region" description="Helical" evidence="9">
    <location>
        <begin position="402"/>
        <end position="424"/>
    </location>
</feature>
<feature type="transmembrane region" description="Helical" evidence="9">
    <location>
        <begin position="468"/>
        <end position="491"/>
    </location>
</feature>
<organism evidence="11 12">
    <name type="scientific">Dimorphilus gyrociliatus</name>
    <dbReference type="NCBI Taxonomy" id="2664684"/>
    <lineage>
        <taxon>Eukaryota</taxon>
        <taxon>Metazoa</taxon>
        <taxon>Spiralia</taxon>
        <taxon>Lophotrochozoa</taxon>
        <taxon>Annelida</taxon>
        <taxon>Polychaeta</taxon>
        <taxon>Polychaeta incertae sedis</taxon>
        <taxon>Dinophilidae</taxon>
        <taxon>Dimorphilus</taxon>
    </lineage>
</organism>
<keyword evidence="12" id="KW-1185">Reference proteome</keyword>
<name>A0A7I8VBL6_9ANNE</name>
<evidence type="ECO:0000256" key="6">
    <source>
        <dbReference type="ARBA" id="ARBA00022840"/>
    </source>
</evidence>
<keyword evidence="5" id="KW-0547">Nucleotide-binding</keyword>
<dbReference type="FunFam" id="3.40.50.300:FF:000298">
    <property type="entry name" value="ATP-binding cassette sub-family A member 12"/>
    <property type="match status" value="1"/>
</dbReference>
<protein>
    <submittedName>
        <fullName evidence="11">DgyrCDS1818</fullName>
    </submittedName>
</protein>
<dbReference type="GO" id="GO:0005319">
    <property type="term" value="F:lipid transporter activity"/>
    <property type="evidence" value="ECO:0007669"/>
    <property type="project" value="TreeGrafter"/>
</dbReference>
<dbReference type="InterPro" id="IPR013525">
    <property type="entry name" value="ABC2_TM"/>
</dbReference>
<dbReference type="OrthoDB" id="6512918at2759"/>
<dbReference type="SMART" id="SM00382">
    <property type="entry name" value="AAA"/>
    <property type="match status" value="2"/>
</dbReference>
<evidence type="ECO:0000256" key="7">
    <source>
        <dbReference type="ARBA" id="ARBA00022989"/>
    </source>
</evidence>
<dbReference type="InterPro" id="IPR017871">
    <property type="entry name" value="ABC_transporter-like_CS"/>
</dbReference>
<evidence type="ECO:0000256" key="3">
    <source>
        <dbReference type="ARBA" id="ARBA00022692"/>
    </source>
</evidence>
<evidence type="ECO:0000313" key="11">
    <source>
        <dbReference type="EMBL" id="CAD5112605.1"/>
    </source>
</evidence>
<feature type="transmembrane region" description="Helical" evidence="9">
    <location>
        <begin position="1170"/>
        <end position="1195"/>
    </location>
</feature>
<keyword evidence="8 9" id="KW-0472">Membrane</keyword>